<keyword evidence="4" id="KW-0472">Membrane</keyword>
<dbReference type="Pfam" id="PF05686">
    <property type="entry name" value="Glyco_transf_90"/>
    <property type="match status" value="1"/>
</dbReference>
<evidence type="ECO:0000256" key="1">
    <source>
        <dbReference type="ARBA" id="ARBA00010118"/>
    </source>
</evidence>
<evidence type="ECO:0000259" key="5">
    <source>
        <dbReference type="SMART" id="SM00672"/>
    </source>
</evidence>
<feature type="region of interest" description="Disordered" evidence="3">
    <location>
        <begin position="96"/>
        <end position="115"/>
    </location>
</feature>
<dbReference type="AlphaFoldDB" id="A0AAD6XQM0"/>
<reference evidence="6" key="1">
    <citation type="submission" date="2023-03" db="EMBL/GenBank/DDBJ databases">
        <title>Massive genome expansion in bonnet fungi (Mycena s.s.) driven by repeated elements and novel gene families across ecological guilds.</title>
        <authorList>
            <consortium name="Lawrence Berkeley National Laboratory"/>
            <person name="Harder C.B."/>
            <person name="Miyauchi S."/>
            <person name="Viragh M."/>
            <person name="Kuo A."/>
            <person name="Thoen E."/>
            <person name="Andreopoulos B."/>
            <person name="Lu D."/>
            <person name="Skrede I."/>
            <person name="Drula E."/>
            <person name="Henrissat B."/>
            <person name="Morin E."/>
            <person name="Kohler A."/>
            <person name="Barry K."/>
            <person name="LaButti K."/>
            <person name="Morin E."/>
            <person name="Salamov A."/>
            <person name="Lipzen A."/>
            <person name="Mereny Z."/>
            <person name="Hegedus B."/>
            <person name="Baldrian P."/>
            <person name="Stursova M."/>
            <person name="Weitz H."/>
            <person name="Taylor A."/>
            <person name="Grigoriev I.V."/>
            <person name="Nagy L.G."/>
            <person name="Martin F."/>
            <person name="Kauserud H."/>
        </authorList>
    </citation>
    <scope>NUCLEOTIDE SEQUENCE</scope>
    <source>
        <strain evidence="6">CBHHK173m</strain>
    </source>
</reference>
<feature type="transmembrane region" description="Helical" evidence="4">
    <location>
        <begin position="61"/>
        <end position="86"/>
    </location>
</feature>
<dbReference type="InterPro" id="IPR051091">
    <property type="entry name" value="O-Glucosyltr/Glycosyltrsf_90"/>
</dbReference>
<accession>A0AAD6XQM0</accession>
<evidence type="ECO:0000256" key="3">
    <source>
        <dbReference type="SAM" id="MobiDB-lite"/>
    </source>
</evidence>
<comment type="similarity">
    <text evidence="1">Belongs to the glycosyltransferase 90 family.</text>
</comment>
<feature type="domain" description="Glycosyl transferase CAP10" evidence="5">
    <location>
        <begin position="313"/>
        <end position="562"/>
    </location>
</feature>
<dbReference type="InterPro" id="IPR006598">
    <property type="entry name" value="CAP10"/>
</dbReference>
<evidence type="ECO:0000256" key="4">
    <source>
        <dbReference type="SAM" id="Phobius"/>
    </source>
</evidence>
<keyword evidence="2 6" id="KW-0808">Transferase</keyword>
<comment type="caution">
    <text evidence="6">The sequence shown here is derived from an EMBL/GenBank/DDBJ whole genome shotgun (WGS) entry which is preliminary data.</text>
</comment>
<gene>
    <name evidence="6" type="ORF">B0H15DRAFT_827891</name>
</gene>
<dbReference type="PANTHER" id="PTHR12203:SF35">
    <property type="entry name" value="PROTEIN O-GLUCOSYLTRANSFERASE 1"/>
    <property type="match status" value="1"/>
</dbReference>
<name>A0AAD6XQM0_9AGAR</name>
<keyword evidence="4" id="KW-1133">Transmembrane helix</keyword>
<evidence type="ECO:0000313" key="6">
    <source>
        <dbReference type="EMBL" id="KAJ7095980.1"/>
    </source>
</evidence>
<evidence type="ECO:0000313" key="7">
    <source>
        <dbReference type="Proteomes" id="UP001222325"/>
    </source>
</evidence>
<dbReference type="Proteomes" id="UP001222325">
    <property type="component" value="Unassembled WGS sequence"/>
</dbReference>
<keyword evidence="4" id="KW-0812">Transmembrane</keyword>
<sequence length="600" mass="68429">MDQLRRLVAPLVGPSYARVPSHAANDSSGSPLLPSVRLHNFADDEPPSPPPARSVPRPRPLYYRILLPLLVVVGLFTALAAVAFFMGGPGPSRVVEDDMSTSAPKPTGDHGSPAVDPVAAARLSLDALFARQSQTLLQASARYSLKNDRPPPPNFDKWFAFAKEKKCLIDDYDQIYRDFEPFYQLARDNPAHFRDMIDRGRALMLQNSMGMTTINIKDHQVHMPEYRGTSFDDDWPRTIGRFVSVLPNMDFLLNGRDEPRVVFDYREPGARAEAMKLKDPNPFHIEPRPTSDWFKNRSGCNPLSTNKGFAMDGSADIAFLRSSSSSDFTTDLWPLLSMTKISPCFSDILFPGQYYYDESWWSGSFEHPNDVDWKDKKPMLYWRGMSNGGHILGQNYHRFPRFRLVDIARNHSDLIDAKMTRFAETHCTDGCDRDHIIEEYDITGPQSPKEDIYHYKYLLDVDGNTFSGRYLGLLKSGSLVFKSTVFEEYFDDWIRPFEHYVPVAPDLSDLVEKIHWAMEHEREARLIQETGKLFTERIMTDSQNDCYFAAVLLEWARLQSYATDTAAAAGLQPPKTRNDLPVEFEFNHRLEQGARNLTIT</sequence>
<feature type="region of interest" description="Disordered" evidence="3">
    <location>
        <begin position="19"/>
        <end position="55"/>
    </location>
</feature>
<dbReference type="GO" id="GO:0016740">
    <property type="term" value="F:transferase activity"/>
    <property type="evidence" value="ECO:0007669"/>
    <property type="project" value="UniProtKB-KW"/>
</dbReference>
<dbReference type="EMBL" id="JARJCN010000012">
    <property type="protein sequence ID" value="KAJ7095980.1"/>
    <property type="molecule type" value="Genomic_DNA"/>
</dbReference>
<evidence type="ECO:0000256" key="2">
    <source>
        <dbReference type="ARBA" id="ARBA00022679"/>
    </source>
</evidence>
<keyword evidence="7" id="KW-1185">Reference proteome</keyword>
<dbReference type="PANTHER" id="PTHR12203">
    <property type="entry name" value="KDEL LYS-ASP-GLU-LEU CONTAINING - RELATED"/>
    <property type="match status" value="1"/>
</dbReference>
<organism evidence="6 7">
    <name type="scientific">Mycena belliarum</name>
    <dbReference type="NCBI Taxonomy" id="1033014"/>
    <lineage>
        <taxon>Eukaryota</taxon>
        <taxon>Fungi</taxon>
        <taxon>Dikarya</taxon>
        <taxon>Basidiomycota</taxon>
        <taxon>Agaricomycotina</taxon>
        <taxon>Agaricomycetes</taxon>
        <taxon>Agaricomycetidae</taxon>
        <taxon>Agaricales</taxon>
        <taxon>Marasmiineae</taxon>
        <taxon>Mycenaceae</taxon>
        <taxon>Mycena</taxon>
    </lineage>
</organism>
<proteinExistence type="inferred from homology"/>
<dbReference type="SMART" id="SM00672">
    <property type="entry name" value="CAP10"/>
    <property type="match status" value="1"/>
</dbReference>
<protein>
    <submittedName>
        <fullName evidence="6">Glycosyl transferase family 90-domain-containing protein</fullName>
    </submittedName>
</protein>